<dbReference type="GO" id="GO:0004034">
    <property type="term" value="F:aldose 1-epimerase activity"/>
    <property type="evidence" value="ECO:0007669"/>
    <property type="project" value="UniProtKB-EC"/>
</dbReference>
<dbReference type="EC" id="5.1.3.3" evidence="1"/>
<protein>
    <submittedName>
        <fullName evidence="1">Aldose 1-epimerase (Mutarotase)</fullName>
        <ecNumber evidence="1">5.1.3.3</ecNumber>
    </submittedName>
</protein>
<dbReference type="GO" id="GO:0033499">
    <property type="term" value="P:galactose catabolic process via UDP-galactose, Leloir pathway"/>
    <property type="evidence" value="ECO:0007669"/>
    <property type="project" value="TreeGrafter"/>
</dbReference>
<dbReference type="GO" id="GO:0030246">
    <property type="term" value="F:carbohydrate binding"/>
    <property type="evidence" value="ECO:0007669"/>
    <property type="project" value="InterPro"/>
</dbReference>
<gene>
    <name evidence="1" type="primary">galM_2</name>
    <name evidence="1" type="ORF">NCTC9044_03947</name>
</gene>
<dbReference type="SUPFAM" id="SSF74650">
    <property type="entry name" value="Galactose mutarotase-like"/>
    <property type="match status" value="1"/>
</dbReference>
<dbReference type="InterPro" id="IPR011013">
    <property type="entry name" value="Gal_mutarotase_sf_dom"/>
</dbReference>
<name>A0A447XC07_ECOLX</name>
<dbReference type="InterPro" id="IPR014718">
    <property type="entry name" value="GH-type_carb-bd"/>
</dbReference>
<dbReference type="Pfam" id="PF01263">
    <property type="entry name" value="Aldose_epim"/>
    <property type="match status" value="1"/>
</dbReference>
<dbReference type="NCBIfam" id="NF008277">
    <property type="entry name" value="PRK11055.1"/>
    <property type="match status" value="1"/>
</dbReference>
<dbReference type="PANTHER" id="PTHR10091:SF0">
    <property type="entry name" value="GALACTOSE MUTAROTASE"/>
    <property type="match status" value="1"/>
</dbReference>
<dbReference type="InterPro" id="IPR008183">
    <property type="entry name" value="Aldose_1/G6P_1-epimerase"/>
</dbReference>
<organism evidence="1 2">
    <name type="scientific">Escherichia coli</name>
    <dbReference type="NCBI Taxonomy" id="562"/>
    <lineage>
        <taxon>Bacteria</taxon>
        <taxon>Pseudomonadati</taxon>
        <taxon>Pseudomonadota</taxon>
        <taxon>Gammaproteobacteria</taxon>
        <taxon>Enterobacterales</taxon>
        <taxon>Enterobacteriaceae</taxon>
        <taxon>Escherichia</taxon>
    </lineage>
</organism>
<dbReference type="GO" id="GO:0005737">
    <property type="term" value="C:cytoplasm"/>
    <property type="evidence" value="ECO:0007669"/>
    <property type="project" value="TreeGrafter"/>
</dbReference>
<dbReference type="Proteomes" id="UP000271797">
    <property type="component" value="Chromosome"/>
</dbReference>
<dbReference type="PANTHER" id="PTHR10091">
    <property type="entry name" value="ALDOSE-1-EPIMERASE"/>
    <property type="match status" value="1"/>
</dbReference>
<reference evidence="1 2" key="1">
    <citation type="submission" date="2018-12" db="EMBL/GenBank/DDBJ databases">
        <authorList>
            <consortium name="Pathogen Informatics"/>
        </authorList>
    </citation>
    <scope>NUCLEOTIDE SEQUENCE [LARGE SCALE GENOMIC DNA]</scope>
    <source>
        <strain evidence="1 2">NCTC9044</strain>
    </source>
</reference>
<sequence>MTNHVYFNLDGEQSDVRNHKLQILANEYLPVDEGGIPLDGLKSVAGTSFDFRSAKIIASEFLADDDQRKVKGYDHAFLLQAKGDGKKVAAHVWSADEKLQLKVYTTAPALQFYSGNFLGGTPSRGTEPYADWQGLALESEFLPDSPNHPEWPQPDCFLRPGEEYSSLTEYQFIAE</sequence>
<evidence type="ECO:0000313" key="1">
    <source>
        <dbReference type="EMBL" id="VED13078.1"/>
    </source>
</evidence>
<accession>A0A447XC07</accession>
<dbReference type="AlphaFoldDB" id="A0A447XC07"/>
<evidence type="ECO:0000313" key="2">
    <source>
        <dbReference type="Proteomes" id="UP000271797"/>
    </source>
</evidence>
<dbReference type="Gene3D" id="2.70.98.10">
    <property type="match status" value="1"/>
</dbReference>
<proteinExistence type="predicted"/>
<dbReference type="GO" id="GO:0006006">
    <property type="term" value="P:glucose metabolic process"/>
    <property type="evidence" value="ECO:0007669"/>
    <property type="project" value="TreeGrafter"/>
</dbReference>
<dbReference type="EMBL" id="LR134238">
    <property type="protein sequence ID" value="VED13078.1"/>
    <property type="molecule type" value="Genomic_DNA"/>
</dbReference>
<keyword evidence="1" id="KW-0413">Isomerase</keyword>